<comment type="caution">
    <text evidence="3">The sequence shown here is derived from an EMBL/GenBank/DDBJ whole genome shotgun (WGS) entry which is preliminary data.</text>
</comment>
<dbReference type="GeneID" id="34571710"/>
<dbReference type="InterPro" id="IPR018306">
    <property type="entry name" value="Phage_T5_Orf172_DNA-bd"/>
</dbReference>
<organism evidence="3 4">
    <name type="scientific">Penicillium arizonense</name>
    <dbReference type="NCBI Taxonomy" id="1835702"/>
    <lineage>
        <taxon>Eukaryota</taxon>
        <taxon>Fungi</taxon>
        <taxon>Dikarya</taxon>
        <taxon>Ascomycota</taxon>
        <taxon>Pezizomycotina</taxon>
        <taxon>Eurotiomycetes</taxon>
        <taxon>Eurotiomycetidae</taxon>
        <taxon>Eurotiales</taxon>
        <taxon>Aspergillaceae</taxon>
        <taxon>Penicillium</taxon>
    </lineage>
</organism>
<dbReference type="Proteomes" id="UP000177622">
    <property type="component" value="Unassembled WGS sequence"/>
</dbReference>
<protein>
    <recommendedName>
        <fullName evidence="2">Bacteriophage T5 Orf172 DNA-binding domain-containing protein</fullName>
    </recommendedName>
</protein>
<keyword evidence="4" id="KW-1185">Reference proteome</keyword>
<evidence type="ECO:0000256" key="1">
    <source>
        <dbReference type="SAM" id="MobiDB-lite"/>
    </source>
</evidence>
<dbReference type="InterPro" id="IPR053006">
    <property type="entry name" value="Meiosis_regulatory"/>
</dbReference>
<accession>A0A1F5LXW5</accession>
<feature type="domain" description="Bacteriophage T5 Orf172 DNA-binding" evidence="2">
    <location>
        <begin position="176"/>
        <end position="269"/>
    </location>
</feature>
<feature type="compositionally biased region" description="Low complexity" evidence="1">
    <location>
        <begin position="310"/>
        <end position="327"/>
    </location>
</feature>
<proteinExistence type="predicted"/>
<dbReference type="AlphaFoldDB" id="A0A1F5LXW5"/>
<dbReference type="EMBL" id="LXJU01000001">
    <property type="protein sequence ID" value="OGE57819.1"/>
    <property type="molecule type" value="Genomic_DNA"/>
</dbReference>
<dbReference type="Pfam" id="PF10544">
    <property type="entry name" value="T5orf172"/>
    <property type="match status" value="1"/>
</dbReference>
<dbReference type="RefSeq" id="XP_022493242.1">
    <property type="nucleotide sequence ID" value="XM_022626976.1"/>
</dbReference>
<evidence type="ECO:0000313" key="3">
    <source>
        <dbReference type="EMBL" id="OGE57819.1"/>
    </source>
</evidence>
<evidence type="ECO:0000313" key="4">
    <source>
        <dbReference type="Proteomes" id="UP000177622"/>
    </source>
</evidence>
<dbReference type="PANTHER" id="PTHR28094:SF1">
    <property type="entry name" value="MEIOTICALLY UP-REGULATED GENE 113 PROTEIN"/>
    <property type="match status" value="1"/>
</dbReference>
<evidence type="ECO:0000259" key="2">
    <source>
        <dbReference type="Pfam" id="PF10544"/>
    </source>
</evidence>
<feature type="region of interest" description="Disordered" evidence="1">
    <location>
        <begin position="304"/>
        <end position="374"/>
    </location>
</feature>
<name>A0A1F5LXW5_PENAI</name>
<sequence length="385" mass="43309">METPVNTFIYLSGLLENIYKPASTFSCAQLKGNAMPCGNKVKGSLDLVKETFAQLFAIINDPIRVFHDKDGAFDTVLAQFIQSCLCPSRHQPNADHAMSQWKKELYNREIRCRLRSELEEYLSKRLEESISSTPLSSTRFTLRVSKTPARSDEDVACRVVKKAREPLSERDKDPGRLYLISLPGLADMFKLGYTAGAKARFSDHKRCYGHITIVKNAFLPYARRIEQLILAECSRQHYMLTEKCETCHRAHKEWLQIGKDDMVNIFDKWVAFARGENEYATRQNEPYDKNGNFISKDVVLPPPAGDYKFSPSPSSKKSSRRSNGGSSQDSPSKLGHARSDSSVLVEGISRLSLGDSQSLPDESDEDSDSHPISFLPARLAAARMK</sequence>
<gene>
    <name evidence="3" type="ORF">PENARI_c001G10816</name>
</gene>
<dbReference type="OrthoDB" id="4503155at2759"/>
<dbReference type="STRING" id="1835702.A0A1F5LXW5"/>
<reference evidence="3 4" key="1">
    <citation type="journal article" date="2016" name="Sci. Rep.">
        <title>Penicillium arizonense, a new, genome sequenced fungal species, reveals a high chemical diversity in secreted metabolites.</title>
        <authorList>
            <person name="Grijseels S."/>
            <person name="Nielsen J.C."/>
            <person name="Randelovic M."/>
            <person name="Nielsen J."/>
            <person name="Nielsen K.F."/>
            <person name="Workman M."/>
            <person name="Frisvad J.C."/>
        </authorList>
    </citation>
    <scope>NUCLEOTIDE SEQUENCE [LARGE SCALE GENOMIC DNA]</scope>
    <source>
        <strain evidence="3 4">CBS 141311</strain>
    </source>
</reference>
<dbReference type="PANTHER" id="PTHR28094">
    <property type="entry name" value="MEIOTICALLY UP-REGULATED GENE 113 PROTEIN"/>
    <property type="match status" value="1"/>
</dbReference>